<evidence type="ECO:0000313" key="1">
    <source>
        <dbReference type="EMBL" id="KXN76788.1"/>
    </source>
</evidence>
<dbReference type="Proteomes" id="UP000070346">
    <property type="component" value="Unassembled WGS sequence"/>
</dbReference>
<protein>
    <submittedName>
        <fullName evidence="1">Uncharacterized protein</fullName>
    </submittedName>
</protein>
<evidence type="ECO:0000313" key="2">
    <source>
        <dbReference type="Proteomes" id="UP000070346"/>
    </source>
</evidence>
<reference evidence="1 2" key="1">
    <citation type="submission" date="2016-02" db="EMBL/GenBank/DDBJ databases">
        <title>Complete Genome Sequences of Lactobacillus johnsonii Strain W1.</title>
        <authorList>
            <person name="Sun Y."/>
            <person name="Wu X."/>
        </authorList>
    </citation>
    <scope>NUCLEOTIDE SEQUENCE [LARGE SCALE GENOMIC DNA]</scope>
    <source>
        <strain evidence="1 2">W1</strain>
    </source>
</reference>
<dbReference type="OrthoDB" id="2328079at2"/>
<sequence>MNSEISILKFNRKTNFWLLRAEGGKYFSDFLNNDYVGIKYNKLTIDNIKKLQKQEFVTLEDIKQLMFKQYIKDNKTTIDNLSTTAKAQLTIHAKQTYLFVYEIKIGDFILVPAKHSYEFALGIVIGDPYDESITNIEKLKKDYENQDISYKPSGYLKRRSVQWISIINRNDLPKELAWIMNAHQAVASLDIDNKTKLFNLVSPVYKYEGKFYLRVHTSKGSEFSISDWSKLVSVFPKEKSNNIDMKANINSPGFFTLVTHSINDIHFFIEVAFGSGVFGSFVFILNKSLKLLLGKENLKKKGLIETCQDIWSKHKQNKVKNLKADIEYRELKAKDIRGKELGLSIRKEGKPIEKNKDKIISLDMKKPKDKTDN</sequence>
<dbReference type="RefSeq" id="WP_061399979.1">
    <property type="nucleotide sequence ID" value="NZ_LSNG01000006.1"/>
</dbReference>
<gene>
    <name evidence="1" type="ORF">AYJ53_00935</name>
</gene>
<name>A0A9X0LYG9_LACJH</name>
<comment type="caution">
    <text evidence="1">The sequence shown here is derived from an EMBL/GenBank/DDBJ whole genome shotgun (WGS) entry which is preliminary data.</text>
</comment>
<dbReference type="AlphaFoldDB" id="A0A9X0LYG9"/>
<accession>A0A9X0LYG9</accession>
<organism evidence="1 2">
    <name type="scientific">Lactobacillus johnsonii</name>
    <dbReference type="NCBI Taxonomy" id="33959"/>
    <lineage>
        <taxon>Bacteria</taxon>
        <taxon>Bacillati</taxon>
        <taxon>Bacillota</taxon>
        <taxon>Bacilli</taxon>
        <taxon>Lactobacillales</taxon>
        <taxon>Lactobacillaceae</taxon>
        <taxon>Lactobacillus</taxon>
    </lineage>
</organism>
<proteinExistence type="predicted"/>
<dbReference type="EMBL" id="LSNG01000006">
    <property type="protein sequence ID" value="KXN76788.1"/>
    <property type="molecule type" value="Genomic_DNA"/>
</dbReference>